<dbReference type="InterPro" id="IPR036116">
    <property type="entry name" value="FN3_sf"/>
</dbReference>
<dbReference type="PROSITE" id="PS51257">
    <property type="entry name" value="PROKAR_LIPOPROTEIN"/>
    <property type="match status" value="1"/>
</dbReference>
<keyword evidence="1 2" id="KW-0732">Signal</keyword>
<sequence length="530" mass="61380">MKSFLKIGFSVFILVLTSACKTTYTPVVNNTINTSSSTYVNNPEGIDISNDEASTLKWNPKTPYNIEEFRAAWIATVANINWPSKPGLSSEEQQKEALELLDFLESHHYNAAIFQVRPQADALYKSEIEPWSYYLTGKQGLAPSPYYDPLLFWIDEAHKRGIELHVWLNPYRAHHSQGKEISEQSIIKTHPELVVKLENGMWWMDPALDKTKEHSLKVVKDIVSRYDIDGIHFDDYFYPYESYNNGKDFPDDKSWNQYLNSGGKLTRNDWRRENVNSFIKMVYQAIKEEKPYVKFGISPFGIWRPGYPASVVGFDQYNKLYADAKLWLNKGWIDYFSPQLYWKINKEGQRFPELLTWWQEENSKNRHLWPGIKVDYGGDLENVNEIDNQINITRNILPKSKGSIHWSIGPLLKYDSLAVGILTHSYAKKTLVPPSPWLDNTPPAKPIVNAVVKENKVAIIWDHPNKNDVSKYVLYYQYSNQNWNHIILNSETTSYTLPFIDNQNNTLNKTGVTAVDTNENQSLFTEEKLP</sequence>
<dbReference type="EMBL" id="JH651379">
    <property type="protein sequence ID" value="EIJ40070.1"/>
    <property type="molecule type" value="Genomic_DNA"/>
</dbReference>
<dbReference type="HOGENOM" id="CLU_019247_2_1_10"/>
<proteinExistence type="predicted"/>
<name>I3C8X7_9FLAO</name>
<dbReference type="SUPFAM" id="SSF51445">
    <property type="entry name" value="(Trans)glycosidases"/>
    <property type="match status" value="1"/>
</dbReference>
<dbReference type="AlphaFoldDB" id="I3C8X7"/>
<evidence type="ECO:0000313" key="4">
    <source>
        <dbReference type="EMBL" id="EIJ40070.1"/>
    </source>
</evidence>
<dbReference type="SUPFAM" id="SSF49265">
    <property type="entry name" value="Fibronectin type III"/>
    <property type="match status" value="1"/>
</dbReference>
<dbReference type="PROSITE" id="PS50853">
    <property type="entry name" value="FN3"/>
    <property type="match status" value="1"/>
</dbReference>
<dbReference type="STRING" id="926559.JoomaDRAFT_3118"/>
<dbReference type="InterPro" id="IPR052177">
    <property type="entry name" value="Divisome_Glycosyl_Hydrolase"/>
</dbReference>
<dbReference type="InterPro" id="IPR003790">
    <property type="entry name" value="GHL10"/>
</dbReference>
<dbReference type="Proteomes" id="UP000004690">
    <property type="component" value="Unassembled WGS sequence"/>
</dbReference>
<dbReference type="InterPro" id="IPR017853">
    <property type="entry name" value="GH"/>
</dbReference>
<reference evidence="4 5" key="1">
    <citation type="submission" date="2012-02" db="EMBL/GenBank/DDBJ databases">
        <title>Improved High-Quality Draft genome of Joostella marina DSM 19592.</title>
        <authorList>
            <consortium name="US DOE Joint Genome Institute (JGI-PGF)"/>
            <person name="Lucas S."/>
            <person name="Copeland A."/>
            <person name="Lapidus A."/>
            <person name="Bruce D."/>
            <person name="Goodwin L."/>
            <person name="Pitluck S."/>
            <person name="Peters L."/>
            <person name="Chertkov O."/>
            <person name="Ovchinnikova G."/>
            <person name="Kyrpides N."/>
            <person name="Mavromatis K."/>
            <person name="Detter J.C."/>
            <person name="Han C."/>
            <person name="Land M."/>
            <person name="Hauser L."/>
            <person name="Markowitz V."/>
            <person name="Cheng J.-F."/>
            <person name="Hugenholtz P."/>
            <person name="Woyke T."/>
            <person name="Wu D."/>
            <person name="Tindall B."/>
            <person name="Brambilla E."/>
            <person name="Klenk H.-P."/>
            <person name="Eisen J.A."/>
        </authorList>
    </citation>
    <scope>NUCLEOTIDE SEQUENCE [LARGE SCALE GENOMIC DNA]</scope>
    <source>
        <strain evidence="4 5">DSM 19592</strain>
    </source>
</reference>
<evidence type="ECO:0000313" key="5">
    <source>
        <dbReference type="Proteomes" id="UP000004690"/>
    </source>
</evidence>
<dbReference type="Gene3D" id="3.20.20.80">
    <property type="entry name" value="Glycosidases"/>
    <property type="match status" value="1"/>
</dbReference>
<feature type="domain" description="Fibronectin type-III" evidence="3">
    <location>
        <begin position="442"/>
        <end position="530"/>
    </location>
</feature>
<feature type="signal peptide" evidence="2">
    <location>
        <begin position="1"/>
        <end position="21"/>
    </location>
</feature>
<organism evidence="4 5">
    <name type="scientific">Galbibacter orientalis DSM 19592</name>
    <dbReference type="NCBI Taxonomy" id="926559"/>
    <lineage>
        <taxon>Bacteria</taxon>
        <taxon>Pseudomonadati</taxon>
        <taxon>Bacteroidota</taxon>
        <taxon>Flavobacteriia</taxon>
        <taxon>Flavobacteriales</taxon>
        <taxon>Flavobacteriaceae</taxon>
        <taxon>Galbibacter</taxon>
    </lineage>
</organism>
<gene>
    <name evidence="4" type="ORF">JoomaDRAFT_3118</name>
</gene>
<dbReference type="Pfam" id="PF02638">
    <property type="entry name" value="GHL10"/>
    <property type="match status" value="1"/>
</dbReference>
<accession>I3C8X7</accession>
<keyword evidence="5" id="KW-1185">Reference proteome</keyword>
<dbReference type="eggNOG" id="COG1649">
    <property type="taxonomic scope" value="Bacteria"/>
</dbReference>
<protein>
    <recommendedName>
        <fullName evidence="3">Fibronectin type-III domain-containing protein</fullName>
    </recommendedName>
</protein>
<dbReference type="PANTHER" id="PTHR43405">
    <property type="entry name" value="GLYCOSYL HYDROLASE DIGH"/>
    <property type="match status" value="1"/>
</dbReference>
<dbReference type="InterPro" id="IPR013783">
    <property type="entry name" value="Ig-like_fold"/>
</dbReference>
<dbReference type="Gene3D" id="2.60.40.10">
    <property type="entry name" value="Immunoglobulins"/>
    <property type="match status" value="1"/>
</dbReference>
<evidence type="ECO:0000259" key="3">
    <source>
        <dbReference type="PROSITE" id="PS50853"/>
    </source>
</evidence>
<dbReference type="PANTHER" id="PTHR43405:SF1">
    <property type="entry name" value="GLYCOSYL HYDROLASE DIGH"/>
    <property type="match status" value="1"/>
</dbReference>
<evidence type="ECO:0000256" key="1">
    <source>
        <dbReference type="ARBA" id="ARBA00022729"/>
    </source>
</evidence>
<dbReference type="OrthoDB" id="9773203at2"/>
<feature type="chain" id="PRO_5003669354" description="Fibronectin type-III domain-containing protein" evidence="2">
    <location>
        <begin position="22"/>
        <end position="530"/>
    </location>
</feature>
<evidence type="ECO:0000256" key="2">
    <source>
        <dbReference type="SAM" id="SignalP"/>
    </source>
</evidence>
<dbReference type="InterPro" id="IPR003961">
    <property type="entry name" value="FN3_dom"/>
</dbReference>
<dbReference type="RefSeq" id="WP_008614040.1">
    <property type="nucleotide sequence ID" value="NZ_JH651379.1"/>
</dbReference>